<dbReference type="OrthoDB" id="9785826at2"/>
<sequence length="150" mass="16251">MLYINAGIARAIEATPASVSDEDFRDMMLVNALSPVRTAEILRDFVVSGGTIAIMTSELGSIADAQDGWQLYAASKAALNMLMKKYASRHGADGHALLLVAPGWVRTEMGGRDAALSIEESIPLVVDTVEANRGRPGLRYVDRFNKKLAW</sequence>
<dbReference type="InterPro" id="IPR052184">
    <property type="entry name" value="SDR_enzymes"/>
</dbReference>
<evidence type="ECO:0000313" key="2">
    <source>
        <dbReference type="Proteomes" id="UP000289411"/>
    </source>
</evidence>
<dbReference type="Pfam" id="PF13561">
    <property type="entry name" value="adh_short_C2"/>
    <property type="match status" value="1"/>
</dbReference>
<dbReference type="Proteomes" id="UP000289411">
    <property type="component" value="Unassembled WGS sequence"/>
</dbReference>
<dbReference type="PANTHER" id="PTHR45458:SF1">
    <property type="entry name" value="SHORT CHAIN DEHYDROGENASE"/>
    <property type="match status" value="1"/>
</dbReference>
<dbReference type="SUPFAM" id="SSF51735">
    <property type="entry name" value="NAD(P)-binding Rossmann-fold domains"/>
    <property type="match status" value="1"/>
</dbReference>
<dbReference type="InterPro" id="IPR036291">
    <property type="entry name" value="NAD(P)-bd_dom_sf"/>
</dbReference>
<protein>
    <submittedName>
        <fullName evidence="1">SDR family oxidoreductase</fullName>
    </submittedName>
</protein>
<comment type="caution">
    <text evidence="1">The sequence shown here is derived from an EMBL/GenBank/DDBJ whole genome shotgun (WGS) entry which is preliminary data.</text>
</comment>
<dbReference type="PROSITE" id="PS00061">
    <property type="entry name" value="ADH_SHORT"/>
    <property type="match status" value="1"/>
</dbReference>
<dbReference type="InterPro" id="IPR020904">
    <property type="entry name" value="Sc_DH/Rdtase_CS"/>
</dbReference>
<evidence type="ECO:0000313" key="1">
    <source>
        <dbReference type="EMBL" id="RYB01367.1"/>
    </source>
</evidence>
<dbReference type="InterPro" id="IPR002347">
    <property type="entry name" value="SDR_fam"/>
</dbReference>
<dbReference type="RefSeq" id="WP_129222258.1">
    <property type="nucleotide sequence ID" value="NZ_QYBC01000045.1"/>
</dbReference>
<dbReference type="AlphaFoldDB" id="A0A4V1RHV5"/>
<dbReference type="EMBL" id="QYBC01000045">
    <property type="protein sequence ID" value="RYB01367.1"/>
    <property type="molecule type" value="Genomic_DNA"/>
</dbReference>
<organism evidence="1 2">
    <name type="scientific">Lichenibacterium ramalinae</name>
    <dbReference type="NCBI Taxonomy" id="2316527"/>
    <lineage>
        <taxon>Bacteria</taxon>
        <taxon>Pseudomonadati</taxon>
        <taxon>Pseudomonadota</taxon>
        <taxon>Alphaproteobacteria</taxon>
        <taxon>Hyphomicrobiales</taxon>
        <taxon>Lichenihabitantaceae</taxon>
        <taxon>Lichenibacterium</taxon>
    </lineage>
</organism>
<dbReference type="Gene3D" id="3.40.50.720">
    <property type="entry name" value="NAD(P)-binding Rossmann-like Domain"/>
    <property type="match status" value="1"/>
</dbReference>
<dbReference type="GO" id="GO:0016616">
    <property type="term" value="F:oxidoreductase activity, acting on the CH-OH group of donors, NAD or NADP as acceptor"/>
    <property type="evidence" value="ECO:0007669"/>
    <property type="project" value="TreeGrafter"/>
</dbReference>
<gene>
    <name evidence="1" type="ORF">D3272_26555</name>
</gene>
<keyword evidence="2" id="KW-1185">Reference proteome</keyword>
<proteinExistence type="predicted"/>
<accession>A0A4V1RHV5</accession>
<reference evidence="1 2" key="2">
    <citation type="submission" date="2019-02" db="EMBL/GenBank/DDBJ databases">
        <title>'Lichenibacterium ramalinii' gen. nov. sp. nov., 'Lichenibacterium minor' gen. nov. sp. nov.</title>
        <authorList>
            <person name="Pankratov T."/>
        </authorList>
    </citation>
    <scope>NUCLEOTIDE SEQUENCE [LARGE SCALE GENOMIC DNA]</scope>
    <source>
        <strain evidence="1 2">RmlP001</strain>
    </source>
</reference>
<name>A0A4V1RHV5_9HYPH</name>
<reference evidence="1 2" key="1">
    <citation type="submission" date="2018-09" db="EMBL/GenBank/DDBJ databases">
        <authorList>
            <person name="Grouzdev D.S."/>
            <person name="Krutkina M.S."/>
        </authorList>
    </citation>
    <scope>NUCLEOTIDE SEQUENCE [LARGE SCALE GENOMIC DNA]</scope>
    <source>
        <strain evidence="1 2">RmlP001</strain>
    </source>
</reference>
<dbReference type="PANTHER" id="PTHR45458">
    <property type="entry name" value="SHORT-CHAIN DEHYDROGENASE/REDUCTASE SDR"/>
    <property type="match status" value="1"/>
</dbReference>